<evidence type="ECO:0000313" key="3">
    <source>
        <dbReference type="Proteomes" id="UP001177003"/>
    </source>
</evidence>
<proteinExistence type="predicted"/>
<accession>A0AA35ZMH7</accession>
<evidence type="ECO:0000313" key="2">
    <source>
        <dbReference type="EMBL" id="CAI9295395.1"/>
    </source>
</evidence>
<dbReference type="EMBL" id="OX465083">
    <property type="protein sequence ID" value="CAI9295395.1"/>
    <property type="molecule type" value="Genomic_DNA"/>
</dbReference>
<dbReference type="Proteomes" id="UP001177003">
    <property type="component" value="Chromosome 7"/>
</dbReference>
<feature type="compositionally biased region" description="Basic and acidic residues" evidence="1">
    <location>
        <begin position="304"/>
        <end position="321"/>
    </location>
</feature>
<keyword evidence="3" id="KW-1185">Reference proteome</keyword>
<dbReference type="AlphaFoldDB" id="A0AA35ZMH7"/>
<evidence type="ECO:0000256" key="1">
    <source>
        <dbReference type="SAM" id="MobiDB-lite"/>
    </source>
</evidence>
<feature type="region of interest" description="Disordered" evidence="1">
    <location>
        <begin position="303"/>
        <end position="327"/>
    </location>
</feature>
<name>A0AA35ZMH7_LACSI</name>
<protein>
    <submittedName>
        <fullName evidence="2">Uncharacterized protein</fullName>
    </submittedName>
</protein>
<reference evidence="2" key="1">
    <citation type="submission" date="2023-04" db="EMBL/GenBank/DDBJ databases">
        <authorList>
            <person name="Vijverberg K."/>
            <person name="Xiong W."/>
            <person name="Schranz E."/>
        </authorList>
    </citation>
    <scope>NUCLEOTIDE SEQUENCE</scope>
</reference>
<gene>
    <name evidence="2" type="ORF">LSALG_LOCUS34337</name>
</gene>
<sequence>MATTHALGRDLTTEEWESFEFRFGLVPEHGVQTPYPMHHFTVLPREKLAYQSPCSRQIVGFEVLFHDLGRLPTVLAFKYFFNASTHLRTQTLSRRWGVPTLIHDKKSKKNWQGKFLWMNNDIVVLSYLRAQVYVNRAPTLFGADKELTDVLEKININGEDWLDCFLAAVGMRAVWRARRKMPDFFVWRRLFLYRKLFKVCSTVSLSVVTSIWRRLFHPLVFSQGIKVIFGSESVTGVSEDPHLQDIIVIGVSQKDPTLYGFPRSLRRGKRCFASLEAFFDGRTETANTEPPLRKKHNMSFLLEGTKDSNRAPDEGLPKLPEEAQTVG</sequence>
<organism evidence="2 3">
    <name type="scientific">Lactuca saligna</name>
    <name type="common">Willowleaf lettuce</name>
    <dbReference type="NCBI Taxonomy" id="75948"/>
    <lineage>
        <taxon>Eukaryota</taxon>
        <taxon>Viridiplantae</taxon>
        <taxon>Streptophyta</taxon>
        <taxon>Embryophyta</taxon>
        <taxon>Tracheophyta</taxon>
        <taxon>Spermatophyta</taxon>
        <taxon>Magnoliopsida</taxon>
        <taxon>eudicotyledons</taxon>
        <taxon>Gunneridae</taxon>
        <taxon>Pentapetalae</taxon>
        <taxon>asterids</taxon>
        <taxon>campanulids</taxon>
        <taxon>Asterales</taxon>
        <taxon>Asteraceae</taxon>
        <taxon>Cichorioideae</taxon>
        <taxon>Cichorieae</taxon>
        <taxon>Lactucinae</taxon>
        <taxon>Lactuca</taxon>
    </lineage>
</organism>